<reference evidence="2 3" key="1">
    <citation type="journal article" date="2024" name="J Genomics">
        <title>Draft genome sequencing and assembly of Favolaschia claudopus CIRM-BRFM 2984 isolated from oak limbs.</title>
        <authorList>
            <person name="Navarro D."/>
            <person name="Drula E."/>
            <person name="Chaduli D."/>
            <person name="Cazenave R."/>
            <person name="Ahrendt S."/>
            <person name="Wang J."/>
            <person name="Lipzen A."/>
            <person name="Daum C."/>
            <person name="Barry K."/>
            <person name="Grigoriev I.V."/>
            <person name="Favel A."/>
            <person name="Rosso M.N."/>
            <person name="Martin F."/>
        </authorList>
    </citation>
    <scope>NUCLEOTIDE SEQUENCE [LARGE SCALE GENOMIC DNA]</scope>
    <source>
        <strain evidence="2 3">CIRM-BRFM 2984</strain>
    </source>
</reference>
<evidence type="ECO:0000313" key="2">
    <source>
        <dbReference type="EMBL" id="KAK7012745.1"/>
    </source>
</evidence>
<evidence type="ECO:0000313" key="3">
    <source>
        <dbReference type="Proteomes" id="UP001362999"/>
    </source>
</evidence>
<dbReference type="EMBL" id="JAWWNJ010000063">
    <property type="protein sequence ID" value="KAK7012745.1"/>
    <property type="molecule type" value="Genomic_DNA"/>
</dbReference>
<organism evidence="2 3">
    <name type="scientific">Favolaschia claudopus</name>
    <dbReference type="NCBI Taxonomy" id="2862362"/>
    <lineage>
        <taxon>Eukaryota</taxon>
        <taxon>Fungi</taxon>
        <taxon>Dikarya</taxon>
        <taxon>Basidiomycota</taxon>
        <taxon>Agaricomycotina</taxon>
        <taxon>Agaricomycetes</taxon>
        <taxon>Agaricomycetidae</taxon>
        <taxon>Agaricales</taxon>
        <taxon>Marasmiineae</taxon>
        <taxon>Mycenaceae</taxon>
        <taxon>Favolaschia</taxon>
    </lineage>
</organism>
<dbReference type="Proteomes" id="UP001362999">
    <property type="component" value="Unassembled WGS sequence"/>
</dbReference>
<proteinExistence type="predicted"/>
<keyword evidence="3" id="KW-1185">Reference proteome</keyword>
<gene>
    <name evidence="2" type="ORF">R3P38DRAFT_3208579</name>
</gene>
<accession>A0AAW0AJM2</accession>
<dbReference type="AlphaFoldDB" id="A0AAW0AJM2"/>
<protein>
    <submittedName>
        <fullName evidence="2">Uncharacterized protein</fullName>
    </submittedName>
</protein>
<feature type="region of interest" description="Disordered" evidence="1">
    <location>
        <begin position="1"/>
        <end position="23"/>
    </location>
</feature>
<comment type="caution">
    <text evidence="2">The sequence shown here is derived from an EMBL/GenBank/DDBJ whole genome shotgun (WGS) entry which is preliminary data.</text>
</comment>
<name>A0AAW0AJM2_9AGAR</name>
<evidence type="ECO:0000256" key="1">
    <source>
        <dbReference type="SAM" id="MobiDB-lite"/>
    </source>
</evidence>
<sequence length="183" mass="18418">MTDLNFPAPGTAPSVPGAHPPHVDVPDVNTLARMLHAMVTLSGASAATPPNTSQPSAPAPAAPAPVVPVAVVSTPAVVAPPVAPPAHPGLRTSGPWLVGELYIVVPPQHLQAIPDPPLADDAEAPVWYAITKGRFVGVTLSNALALAAITGVSGGSMRKHKTQVLALGAFNTCVDFGTIAVVP</sequence>